<sequence length="133" mass="14962">MSDDEQAIRTLVETWFSASKSGDSATILDLMTDDVIFMVSGQKPFGKAAFAATMKSMKQVRMDGAYHIQEVNVLGEWAYLRNYIRLEVTPADGATVHRSGYTLTILRKESDGRWRLARDANLLSREEAYSTFA</sequence>
<dbReference type="NCBIfam" id="TIGR02246">
    <property type="entry name" value="SgcJ/EcaC family oxidoreductase"/>
    <property type="match status" value="1"/>
</dbReference>
<evidence type="ECO:0000313" key="2">
    <source>
        <dbReference type="EMBL" id="NTS31116.1"/>
    </source>
</evidence>
<organism evidence="2 3">
    <name type="scientific">Phyllobacterium pellucidum</name>
    <dbReference type="NCBI Taxonomy" id="2740464"/>
    <lineage>
        <taxon>Bacteria</taxon>
        <taxon>Pseudomonadati</taxon>
        <taxon>Pseudomonadota</taxon>
        <taxon>Alphaproteobacteria</taxon>
        <taxon>Hyphomicrobiales</taxon>
        <taxon>Phyllobacteriaceae</taxon>
        <taxon>Phyllobacterium</taxon>
    </lineage>
</organism>
<dbReference type="SUPFAM" id="SSF54427">
    <property type="entry name" value="NTF2-like"/>
    <property type="match status" value="1"/>
</dbReference>
<dbReference type="AlphaFoldDB" id="A0A849VNW3"/>
<dbReference type="InterPro" id="IPR032710">
    <property type="entry name" value="NTF2-like_dom_sf"/>
</dbReference>
<dbReference type="EMBL" id="JABUMX010000001">
    <property type="protein sequence ID" value="NTS31116.1"/>
    <property type="molecule type" value="Genomic_DNA"/>
</dbReference>
<dbReference type="RefSeq" id="WP_027230737.1">
    <property type="nucleotide sequence ID" value="NZ_CP088292.1"/>
</dbReference>
<proteinExistence type="predicted"/>
<protein>
    <submittedName>
        <fullName evidence="2">SgcJ/EcaC family oxidoreductase</fullName>
    </submittedName>
</protein>
<accession>A0A849VNW3</accession>
<dbReference type="Gene3D" id="3.10.450.50">
    <property type="match status" value="1"/>
</dbReference>
<name>A0A849VNW3_9HYPH</name>
<feature type="domain" description="DUF4440" evidence="1">
    <location>
        <begin position="8"/>
        <end position="116"/>
    </location>
</feature>
<evidence type="ECO:0000313" key="3">
    <source>
        <dbReference type="Proteomes" id="UP000550508"/>
    </source>
</evidence>
<dbReference type="Pfam" id="PF14534">
    <property type="entry name" value="DUF4440"/>
    <property type="match status" value="1"/>
</dbReference>
<dbReference type="InterPro" id="IPR011944">
    <property type="entry name" value="Steroid_delta5-4_isomerase"/>
</dbReference>
<comment type="caution">
    <text evidence="2">The sequence shown here is derived from an EMBL/GenBank/DDBJ whole genome shotgun (WGS) entry which is preliminary data.</text>
</comment>
<reference evidence="2 3" key="1">
    <citation type="submission" date="2020-05" db="EMBL/GenBank/DDBJ databases">
        <authorList>
            <person name="Kim M.K."/>
        </authorList>
    </citation>
    <scope>NUCLEOTIDE SEQUENCE [LARGE SCALE GENOMIC DNA]</scope>
    <source>
        <strain evidence="2 3">BT25</strain>
    </source>
</reference>
<keyword evidence="3" id="KW-1185">Reference proteome</keyword>
<gene>
    <name evidence="2" type="ORF">HQ945_07600</name>
</gene>
<evidence type="ECO:0000259" key="1">
    <source>
        <dbReference type="Pfam" id="PF14534"/>
    </source>
</evidence>
<dbReference type="InterPro" id="IPR027843">
    <property type="entry name" value="DUF4440"/>
</dbReference>
<dbReference type="Proteomes" id="UP000550508">
    <property type="component" value="Unassembled WGS sequence"/>
</dbReference>